<comment type="caution">
    <text evidence="2">The sequence shown here is derived from an EMBL/GenBank/DDBJ whole genome shotgun (WGS) entry which is preliminary data.</text>
</comment>
<feature type="compositionally biased region" description="Polar residues" evidence="1">
    <location>
        <begin position="79"/>
        <end position="97"/>
    </location>
</feature>
<feature type="region of interest" description="Disordered" evidence="1">
    <location>
        <begin position="1"/>
        <end position="34"/>
    </location>
</feature>
<organism evidence="2 3">
    <name type="scientific">Diploptera punctata</name>
    <name type="common">Pacific beetle cockroach</name>
    <dbReference type="NCBI Taxonomy" id="6984"/>
    <lineage>
        <taxon>Eukaryota</taxon>
        <taxon>Metazoa</taxon>
        <taxon>Ecdysozoa</taxon>
        <taxon>Arthropoda</taxon>
        <taxon>Hexapoda</taxon>
        <taxon>Insecta</taxon>
        <taxon>Pterygota</taxon>
        <taxon>Neoptera</taxon>
        <taxon>Polyneoptera</taxon>
        <taxon>Dictyoptera</taxon>
        <taxon>Blattodea</taxon>
        <taxon>Blaberoidea</taxon>
        <taxon>Blaberidae</taxon>
        <taxon>Diplopterinae</taxon>
        <taxon>Diploptera</taxon>
    </lineage>
</organism>
<name>A0AAD7Z7J7_DIPPU</name>
<proteinExistence type="predicted"/>
<feature type="non-terminal residue" evidence="2">
    <location>
        <position position="1"/>
    </location>
</feature>
<sequence length="97" mass="11152">MYSRRLSRPELRLSDAVSGETSGNYKPHDHGLQPENLLQDHHRLVNVWSDEPNLQFKNICAAEVIKTLTKVHASRNKNRNSSLKHSSRTNCCYQNIP</sequence>
<dbReference type="Proteomes" id="UP001233999">
    <property type="component" value="Unassembled WGS sequence"/>
</dbReference>
<reference evidence="2" key="1">
    <citation type="journal article" date="2023" name="IScience">
        <title>Live-bearing cockroach genome reveals convergent evolutionary mechanisms linked to viviparity in insects and beyond.</title>
        <authorList>
            <person name="Fouks B."/>
            <person name="Harrison M.C."/>
            <person name="Mikhailova A.A."/>
            <person name="Marchal E."/>
            <person name="English S."/>
            <person name="Carruthers M."/>
            <person name="Jennings E.C."/>
            <person name="Chiamaka E.L."/>
            <person name="Frigard R.A."/>
            <person name="Pippel M."/>
            <person name="Attardo G.M."/>
            <person name="Benoit J.B."/>
            <person name="Bornberg-Bauer E."/>
            <person name="Tobe S.S."/>
        </authorList>
    </citation>
    <scope>NUCLEOTIDE SEQUENCE</scope>
    <source>
        <strain evidence="2">Stay&amp;Tobe</strain>
    </source>
</reference>
<feature type="region of interest" description="Disordered" evidence="1">
    <location>
        <begin position="75"/>
        <end position="97"/>
    </location>
</feature>
<keyword evidence="3" id="KW-1185">Reference proteome</keyword>
<reference evidence="2" key="2">
    <citation type="submission" date="2023-05" db="EMBL/GenBank/DDBJ databases">
        <authorList>
            <person name="Fouks B."/>
        </authorList>
    </citation>
    <scope>NUCLEOTIDE SEQUENCE</scope>
    <source>
        <strain evidence="2">Stay&amp;Tobe</strain>
        <tissue evidence="2">Testes</tissue>
    </source>
</reference>
<gene>
    <name evidence="2" type="ORF">L9F63_025813</name>
</gene>
<evidence type="ECO:0000313" key="3">
    <source>
        <dbReference type="Proteomes" id="UP001233999"/>
    </source>
</evidence>
<accession>A0AAD7Z7J7</accession>
<evidence type="ECO:0000313" key="2">
    <source>
        <dbReference type="EMBL" id="KAJ9575236.1"/>
    </source>
</evidence>
<dbReference type="EMBL" id="JASPKZ010010099">
    <property type="protein sequence ID" value="KAJ9575236.1"/>
    <property type="molecule type" value="Genomic_DNA"/>
</dbReference>
<dbReference type="AlphaFoldDB" id="A0AAD7Z7J7"/>
<protein>
    <submittedName>
        <fullName evidence="2">Uncharacterized protein</fullName>
    </submittedName>
</protein>
<evidence type="ECO:0000256" key="1">
    <source>
        <dbReference type="SAM" id="MobiDB-lite"/>
    </source>
</evidence>